<gene>
    <name evidence="1" type="ORF">ACFFGY_22185</name>
</gene>
<protein>
    <submittedName>
        <fullName evidence="1">Uncharacterized protein</fullName>
    </submittedName>
</protein>
<dbReference type="RefSeq" id="WP_377046718.1">
    <property type="nucleotide sequence ID" value="NZ_JBHLUN010000029.1"/>
</dbReference>
<dbReference type="InterPro" id="IPR056919">
    <property type="entry name" value="Phage_TAC_18"/>
</dbReference>
<evidence type="ECO:0000313" key="2">
    <source>
        <dbReference type="Proteomes" id="UP001589865"/>
    </source>
</evidence>
<dbReference type="Proteomes" id="UP001589865">
    <property type="component" value="Unassembled WGS sequence"/>
</dbReference>
<organism evidence="1 2">
    <name type="scientific">Roseomonas elaeocarpi</name>
    <dbReference type="NCBI Taxonomy" id="907779"/>
    <lineage>
        <taxon>Bacteria</taxon>
        <taxon>Pseudomonadati</taxon>
        <taxon>Pseudomonadota</taxon>
        <taxon>Alphaproteobacteria</taxon>
        <taxon>Acetobacterales</taxon>
        <taxon>Roseomonadaceae</taxon>
        <taxon>Roseomonas</taxon>
    </lineage>
</organism>
<comment type="caution">
    <text evidence="1">The sequence shown here is derived from an EMBL/GenBank/DDBJ whole genome shotgun (WGS) entry which is preliminary data.</text>
</comment>
<name>A0ABV6JZ09_9PROT</name>
<keyword evidence="2" id="KW-1185">Reference proteome</keyword>
<dbReference type="Pfam" id="PF23812">
    <property type="entry name" value="Phage_TAC_18"/>
    <property type="match status" value="1"/>
</dbReference>
<proteinExistence type="predicted"/>
<evidence type="ECO:0000313" key="1">
    <source>
        <dbReference type="EMBL" id="MFC0410963.1"/>
    </source>
</evidence>
<dbReference type="EMBL" id="JBHLUN010000029">
    <property type="protein sequence ID" value="MFC0410963.1"/>
    <property type="molecule type" value="Genomic_DNA"/>
</dbReference>
<reference evidence="1 2" key="1">
    <citation type="submission" date="2024-09" db="EMBL/GenBank/DDBJ databases">
        <authorList>
            <person name="Sun Q."/>
            <person name="Mori K."/>
        </authorList>
    </citation>
    <scope>NUCLEOTIDE SEQUENCE [LARGE SCALE GENOMIC DNA]</scope>
    <source>
        <strain evidence="1 2">TBRC 5777</strain>
    </source>
</reference>
<accession>A0ABV6JZ09</accession>
<sequence>MSGVAGPMGGVVWKSKPGRIPWRAAMTWCDVHGYGLEQRDTLYRLIRILDDEYLRWRKQKDSQ</sequence>